<dbReference type="OMA" id="IICHADV"/>
<proteinExistence type="predicted"/>
<reference evidence="6" key="2">
    <citation type="submission" date="2025-09" db="UniProtKB">
        <authorList>
            <consortium name="Ensembl"/>
        </authorList>
    </citation>
    <scope>IDENTIFICATION</scope>
</reference>
<dbReference type="SMART" id="SM01334">
    <property type="entry name" value="DUF3454"/>
    <property type="match status" value="1"/>
</dbReference>
<evidence type="ECO:0000256" key="4">
    <source>
        <dbReference type="SAM" id="MobiDB-lite"/>
    </source>
</evidence>
<accession>A0A8C4RDL1</accession>
<evidence type="ECO:0000259" key="5">
    <source>
        <dbReference type="SMART" id="SM01334"/>
    </source>
</evidence>
<evidence type="ECO:0000313" key="7">
    <source>
        <dbReference type="Proteomes" id="UP000694388"/>
    </source>
</evidence>
<protein>
    <recommendedName>
        <fullName evidence="5">Notch C-terminal domain-containing protein</fullName>
    </recommendedName>
</protein>
<feature type="repeat" description="ANK" evidence="3">
    <location>
        <begin position="51"/>
        <end position="83"/>
    </location>
</feature>
<feature type="repeat" description="ANK" evidence="3">
    <location>
        <begin position="118"/>
        <end position="150"/>
    </location>
</feature>
<dbReference type="PANTHER" id="PTHR24173:SF74">
    <property type="entry name" value="ANKYRIN REPEAT DOMAIN-CONTAINING PROTEIN 16"/>
    <property type="match status" value="1"/>
</dbReference>
<dbReference type="InterPro" id="IPR024600">
    <property type="entry name" value="Notch_C"/>
</dbReference>
<dbReference type="Gene3D" id="1.25.40.20">
    <property type="entry name" value="Ankyrin repeat-containing domain"/>
    <property type="match status" value="1"/>
</dbReference>
<feature type="region of interest" description="Disordered" evidence="4">
    <location>
        <begin position="538"/>
        <end position="576"/>
    </location>
</feature>
<dbReference type="SMART" id="SM00248">
    <property type="entry name" value="ANK"/>
    <property type="match status" value="5"/>
</dbReference>
<name>A0A8C4RDL1_EPTBU</name>
<dbReference type="SUPFAM" id="SSF48403">
    <property type="entry name" value="Ankyrin repeat"/>
    <property type="match status" value="1"/>
</dbReference>
<keyword evidence="1" id="KW-0677">Repeat</keyword>
<dbReference type="AlphaFoldDB" id="A0A8C4RDL1"/>
<feature type="compositionally biased region" description="Polar residues" evidence="4">
    <location>
        <begin position="559"/>
        <end position="576"/>
    </location>
</feature>
<dbReference type="PROSITE" id="PS50297">
    <property type="entry name" value="ANK_REP_REGION"/>
    <property type="match status" value="3"/>
</dbReference>
<feature type="domain" description="Notch C-terminal" evidence="5">
    <location>
        <begin position="482"/>
        <end position="565"/>
    </location>
</feature>
<dbReference type="PANTHER" id="PTHR24173">
    <property type="entry name" value="ANKYRIN REPEAT CONTAINING"/>
    <property type="match status" value="1"/>
</dbReference>
<dbReference type="Ensembl" id="ENSEBUT00000028412.1">
    <property type="protein sequence ID" value="ENSEBUP00000027836.1"/>
    <property type="gene ID" value="ENSEBUG00000017028.1"/>
</dbReference>
<dbReference type="InterPro" id="IPR002110">
    <property type="entry name" value="Ankyrin_rpt"/>
</dbReference>
<evidence type="ECO:0000256" key="3">
    <source>
        <dbReference type="PROSITE-ProRule" id="PRU00023"/>
    </source>
</evidence>
<dbReference type="FunFam" id="1.25.40.20:FF:000005">
    <property type="entry name" value="Neurogenic locus notch 1"/>
    <property type="match status" value="1"/>
</dbReference>
<sequence>MLASLRGGGLDTSAEEEEGQFEVTDEVAGSASVITDLIFQGASLHAQTDRTGETALHLAARYARADAAKRLLDSGADANVADNTGRTPLHAAVAADAQGVFQILIRNRATDLDARMHDGTTALVLAARLAVEGMVEELVASHADINAVDDLGKSALHWAAAVNNVEAMMVLLKHGANKDMQDNKEETPLFLAAREGSLEAVRILLEHGANRDITDHMDRLPRDAARDRHHHDILHLLDQLGPGQGCAASVAPQTTLVVSPPHCTSTVTTFLPGGVTASPASGVAANVMIGQRPLLVPQGKKGRRANSQRGTLGGKDGRGKKGKGTKPSALATLDAGGLVPSPAESLDSPCGNYTSDSLSPPLLSPPGLLHTSPSLRHLHSTSPLYESGAPPRLSHLPLPCDATAPPRHDWIVPTHITMGHYAHGNTAQTGTVQRMLSLPHGITYQRQHSNASAVFCGRLLQDTSGLQYTQTGINTQVMPVSVPMYPTPPSQHSYASVAGSCRGAGSMAAMQPALGGSSSPHEATPAISFPDIAYLTPSPDSPEAWSSSSPHSASDWSEGVSSPPTDQLAMTATIMT</sequence>
<dbReference type="InterPro" id="IPR036770">
    <property type="entry name" value="Ankyrin_rpt-contain_sf"/>
</dbReference>
<feature type="region of interest" description="Disordered" evidence="4">
    <location>
        <begin position="1"/>
        <end position="21"/>
    </location>
</feature>
<feature type="compositionally biased region" description="Low complexity" evidence="4">
    <location>
        <begin position="355"/>
        <end position="365"/>
    </location>
</feature>
<evidence type="ECO:0000256" key="1">
    <source>
        <dbReference type="ARBA" id="ARBA00022737"/>
    </source>
</evidence>
<evidence type="ECO:0000256" key="2">
    <source>
        <dbReference type="ARBA" id="ARBA00023043"/>
    </source>
</evidence>
<feature type="region of interest" description="Disordered" evidence="4">
    <location>
        <begin position="294"/>
        <end position="365"/>
    </location>
</feature>
<organism evidence="6 7">
    <name type="scientific">Eptatretus burgeri</name>
    <name type="common">Inshore hagfish</name>
    <dbReference type="NCBI Taxonomy" id="7764"/>
    <lineage>
        <taxon>Eukaryota</taxon>
        <taxon>Metazoa</taxon>
        <taxon>Chordata</taxon>
        <taxon>Craniata</taxon>
        <taxon>Vertebrata</taxon>
        <taxon>Cyclostomata</taxon>
        <taxon>Myxini</taxon>
        <taxon>Myxiniformes</taxon>
        <taxon>Myxinidae</taxon>
        <taxon>Eptatretinae</taxon>
        <taxon>Eptatretus</taxon>
    </lineage>
</organism>
<dbReference type="PROSITE" id="PS50088">
    <property type="entry name" value="ANK_REPEAT"/>
    <property type="match status" value="4"/>
</dbReference>
<feature type="repeat" description="ANK" evidence="3">
    <location>
        <begin position="184"/>
        <end position="216"/>
    </location>
</feature>
<keyword evidence="7" id="KW-1185">Reference proteome</keyword>
<feature type="repeat" description="ANK" evidence="3">
    <location>
        <begin position="151"/>
        <end position="183"/>
    </location>
</feature>
<feature type="compositionally biased region" description="Gly residues" evidence="4">
    <location>
        <begin position="1"/>
        <end position="10"/>
    </location>
</feature>
<evidence type="ECO:0000313" key="6">
    <source>
        <dbReference type="Ensembl" id="ENSEBUP00000027836.1"/>
    </source>
</evidence>
<dbReference type="Proteomes" id="UP000694388">
    <property type="component" value="Unplaced"/>
</dbReference>
<reference evidence="6" key="1">
    <citation type="submission" date="2025-08" db="UniProtKB">
        <authorList>
            <consortium name="Ensembl"/>
        </authorList>
    </citation>
    <scope>IDENTIFICATION</scope>
</reference>
<dbReference type="GeneTree" id="ENSGT00940000155030"/>
<dbReference type="Pfam" id="PF12796">
    <property type="entry name" value="Ank_2"/>
    <property type="match status" value="2"/>
</dbReference>
<keyword evidence="2 3" id="KW-0040">ANK repeat</keyword>
<feature type="compositionally biased region" description="Low complexity" evidence="4">
    <location>
        <begin position="538"/>
        <end position="558"/>
    </location>
</feature>